<dbReference type="GO" id="GO:0030170">
    <property type="term" value="F:pyridoxal phosphate binding"/>
    <property type="evidence" value="ECO:0007669"/>
    <property type="project" value="InterPro"/>
</dbReference>
<evidence type="ECO:0000256" key="3">
    <source>
        <dbReference type="ARBA" id="ARBA00022576"/>
    </source>
</evidence>
<dbReference type="InterPro" id="IPR015421">
    <property type="entry name" value="PyrdxlP-dep_Trfase_major"/>
</dbReference>
<dbReference type="RefSeq" id="WP_135588342.1">
    <property type="nucleotide sequence ID" value="NZ_RQGO01000019.1"/>
</dbReference>
<dbReference type="InterPro" id="IPR051926">
    <property type="entry name" value="Ala_Aminotransferase"/>
</dbReference>
<accession>A0A4Z1A058</accession>
<dbReference type="Proteomes" id="UP000298263">
    <property type="component" value="Unassembled WGS sequence"/>
</dbReference>
<protein>
    <recommendedName>
        <fullName evidence="6">alanine transaminase</fullName>
        <ecNumber evidence="6">2.6.1.2</ecNumber>
    </recommendedName>
</protein>
<keyword evidence="5" id="KW-0663">Pyridoxal phosphate</keyword>
<keyword evidence="9" id="KW-1185">Reference proteome</keyword>
<dbReference type="GO" id="GO:0004021">
    <property type="term" value="F:L-alanine:2-oxoglutarate aminotransferase activity"/>
    <property type="evidence" value="ECO:0007669"/>
    <property type="project" value="UniProtKB-EC"/>
</dbReference>
<dbReference type="Gene3D" id="3.90.1150.10">
    <property type="entry name" value="Aspartate Aminotransferase, domain 1"/>
    <property type="match status" value="1"/>
</dbReference>
<feature type="domain" description="Aminotransferase class I/classII large" evidence="7">
    <location>
        <begin position="73"/>
        <end position="367"/>
    </location>
</feature>
<dbReference type="EMBL" id="RQGP01000010">
    <property type="protein sequence ID" value="TGL93654.1"/>
    <property type="molecule type" value="Genomic_DNA"/>
</dbReference>
<evidence type="ECO:0000313" key="8">
    <source>
        <dbReference type="EMBL" id="TGL93654.1"/>
    </source>
</evidence>
<dbReference type="InterPro" id="IPR015424">
    <property type="entry name" value="PyrdxlP-dep_Trfase"/>
</dbReference>
<keyword evidence="3 8" id="KW-0032">Aminotransferase</keyword>
<dbReference type="CDD" id="cd00609">
    <property type="entry name" value="AAT_like"/>
    <property type="match status" value="1"/>
</dbReference>
<dbReference type="PANTHER" id="PTHR43488">
    <property type="entry name" value="GLUTAMATE-PYRUVATE AMINOTRANSFERASE ALAA"/>
    <property type="match status" value="1"/>
</dbReference>
<dbReference type="Pfam" id="PF00155">
    <property type="entry name" value="Aminotran_1_2"/>
    <property type="match status" value="1"/>
</dbReference>
<dbReference type="EC" id="2.6.1.2" evidence="6"/>
<dbReference type="SUPFAM" id="SSF53383">
    <property type="entry name" value="PLP-dependent transferases"/>
    <property type="match status" value="1"/>
</dbReference>
<dbReference type="Gene3D" id="3.40.640.10">
    <property type="entry name" value="Type I PLP-dependent aspartate aminotransferase-like (Major domain)"/>
    <property type="match status" value="1"/>
</dbReference>
<evidence type="ECO:0000256" key="5">
    <source>
        <dbReference type="ARBA" id="ARBA00022898"/>
    </source>
</evidence>
<gene>
    <name evidence="8" type="ORF">EHQ69_03970</name>
</gene>
<dbReference type="OrthoDB" id="9802328at2"/>
<dbReference type="InterPro" id="IPR015422">
    <property type="entry name" value="PyrdxlP-dep_Trfase_small"/>
</dbReference>
<name>A0A4Z1A058_9LEPT</name>
<sequence>MTNSDLLFSNRFQLLGDLNSENKIYQTKQNLEKTGLEIFDLTGSNPTKLGLEFPPSALSHIFSNLDLSQYEPQAEGLESARQAIISDYKNRGIQTDLSHLVLTASTSEAYSYIFKLFTNPGDEVLTPNPGYPLFSFLIGLENLKEVHYPLQEEKETGKWIYSAETIANCISTKTKLIVLVSPANPTGSRTTAQFWKEWEALGIKIPILLDEVFVGYEFSGEPHQIPVSPSFPLLICNGFSKMLALPGLKLGWILIQSPELYRSEIQKNLSFIADTYLSVNAPVQLATLELIPWKTMVQNRIRTRIMRNLAQCILFSEENPKILNKPAVEAGWYFLFELDLEKKDEEMVLEILTQTKVFVHPGSWYGFSHNRCILVISLISDEEVLRSGLSALQSFLK</sequence>
<dbReference type="AlphaFoldDB" id="A0A4Z1A058"/>
<reference evidence="8" key="1">
    <citation type="journal article" date="2019" name="PLoS Negl. Trop. Dis.">
        <title>Revisiting the worldwide diversity of Leptospira species in the environment.</title>
        <authorList>
            <person name="Vincent A.T."/>
            <person name="Schiettekatte O."/>
            <person name="Bourhy P."/>
            <person name="Veyrier F.J."/>
            <person name="Picardeau M."/>
        </authorList>
    </citation>
    <scope>NUCLEOTIDE SEQUENCE [LARGE SCALE GENOMIC DNA]</scope>
    <source>
        <strain evidence="8">201702422</strain>
    </source>
</reference>
<evidence type="ECO:0000259" key="7">
    <source>
        <dbReference type="Pfam" id="PF00155"/>
    </source>
</evidence>
<dbReference type="PANTHER" id="PTHR43488:SF2">
    <property type="entry name" value="GLUTAMATE-PYRUVATE AMINOTRANSFERASE ALAA"/>
    <property type="match status" value="1"/>
</dbReference>
<evidence type="ECO:0000256" key="2">
    <source>
        <dbReference type="ARBA" id="ARBA00007441"/>
    </source>
</evidence>
<evidence type="ECO:0000313" key="9">
    <source>
        <dbReference type="Proteomes" id="UP000298263"/>
    </source>
</evidence>
<organism evidence="8 9">
    <name type="scientific">Leptospira congkakensis</name>
    <dbReference type="NCBI Taxonomy" id="2484932"/>
    <lineage>
        <taxon>Bacteria</taxon>
        <taxon>Pseudomonadati</taxon>
        <taxon>Spirochaetota</taxon>
        <taxon>Spirochaetia</taxon>
        <taxon>Leptospirales</taxon>
        <taxon>Leptospiraceae</taxon>
        <taxon>Leptospira</taxon>
    </lineage>
</organism>
<proteinExistence type="inferred from homology"/>
<evidence type="ECO:0000256" key="1">
    <source>
        <dbReference type="ARBA" id="ARBA00001933"/>
    </source>
</evidence>
<comment type="similarity">
    <text evidence="2">Belongs to the class-I pyridoxal-phosphate-dependent aminotransferase family.</text>
</comment>
<evidence type="ECO:0000256" key="6">
    <source>
        <dbReference type="ARBA" id="ARBA00026106"/>
    </source>
</evidence>
<keyword evidence="4 8" id="KW-0808">Transferase</keyword>
<comment type="caution">
    <text evidence="8">The sequence shown here is derived from an EMBL/GenBank/DDBJ whole genome shotgun (WGS) entry which is preliminary data.</text>
</comment>
<evidence type="ECO:0000256" key="4">
    <source>
        <dbReference type="ARBA" id="ARBA00022679"/>
    </source>
</evidence>
<dbReference type="InterPro" id="IPR004839">
    <property type="entry name" value="Aminotransferase_I/II_large"/>
</dbReference>
<comment type="cofactor">
    <cofactor evidence="1">
        <name>pyridoxal 5'-phosphate</name>
        <dbReference type="ChEBI" id="CHEBI:597326"/>
    </cofactor>
</comment>